<evidence type="ECO:0000256" key="1">
    <source>
        <dbReference type="ARBA" id="ARBA00004141"/>
    </source>
</evidence>
<keyword evidence="3 6" id="KW-0812">Transmembrane</keyword>
<feature type="transmembrane region" description="Helical" evidence="6">
    <location>
        <begin position="125"/>
        <end position="141"/>
    </location>
</feature>
<feature type="transmembrane region" description="Helical" evidence="6">
    <location>
        <begin position="246"/>
        <end position="264"/>
    </location>
</feature>
<feature type="transmembrane region" description="Helical" evidence="6">
    <location>
        <begin position="276"/>
        <end position="293"/>
    </location>
</feature>
<feature type="transmembrane region" description="Helical" evidence="6">
    <location>
        <begin position="148"/>
        <end position="170"/>
    </location>
</feature>
<dbReference type="PANTHER" id="PTHR42723">
    <property type="entry name" value="CHLOROPHYLL SYNTHASE"/>
    <property type="match status" value="1"/>
</dbReference>
<accession>A0ABX8GW39</accession>
<sequence>MSTNKLNTEKSFFIGLQDFMRLIRGSNLFIIFVTQWMGRIFLIGDSSKVGEYLKDFNFFLLTLSTLLIAAAGYIINDYYDIKIDAINKPNKLVVGKVMKRRVALFTHTVFNLTGILIGFYLSTEVGIVCFVISFWLWLYSNTLKRRAFIGNLSVAAITSLSVFLLNIYFVQNNMEVYQFGIFAFFVSIIREIIKDLEDKEGDAQFGCKTLPIIWGDGKTKKLVYVLFALFIVISIFMILHMRQEYFQYYFLILSIPAFFLIYKIYKAGTSKDYATISKMIKFYMLAGILGMLFI</sequence>
<evidence type="ECO:0000256" key="5">
    <source>
        <dbReference type="ARBA" id="ARBA00023136"/>
    </source>
</evidence>
<evidence type="ECO:0000256" key="4">
    <source>
        <dbReference type="ARBA" id="ARBA00022989"/>
    </source>
</evidence>
<dbReference type="Gene3D" id="1.10.357.140">
    <property type="entry name" value="UbiA prenyltransferase"/>
    <property type="match status" value="1"/>
</dbReference>
<proteinExistence type="predicted"/>
<gene>
    <name evidence="7" type="ORF">KM029_01325</name>
</gene>
<keyword evidence="2" id="KW-1003">Cell membrane</keyword>
<evidence type="ECO:0000256" key="2">
    <source>
        <dbReference type="ARBA" id="ARBA00022475"/>
    </source>
</evidence>
<evidence type="ECO:0000313" key="7">
    <source>
        <dbReference type="EMBL" id="QWG07609.1"/>
    </source>
</evidence>
<dbReference type="EMBL" id="CP076128">
    <property type="protein sequence ID" value="QWG07609.1"/>
    <property type="molecule type" value="Genomic_DNA"/>
</dbReference>
<dbReference type="InterPro" id="IPR044878">
    <property type="entry name" value="UbiA_sf"/>
</dbReference>
<feature type="transmembrane region" description="Helical" evidence="6">
    <location>
        <begin position="21"/>
        <end position="38"/>
    </location>
</feature>
<name>A0ABX8GW39_9BACT</name>
<evidence type="ECO:0000313" key="8">
    <source>
        <dbReference type="Proteomes" id="UP000682802"/>
    </source>
</evidence>
<keyword evidence="4 6" id="KW-1133">Transmembrane helix</keyword>
<dbReference type="InterPro" id="IPR050475">
    <property type="entry name" value="Prenyltransferase_related"/>
</dbReference>
<dbReference type="Proteomes" id="UP000682802">
    <property type="component" value="Chromosome 1"/>
</dbReference>
<reference evidence="7 8" key="1">
    <citation type="submission" date="2021-05" db="EMBL/GenBank/DDBJ databases">
        <title>Comparative genomic studies on the polysaccharide-degrading batcterial strains of the Flammeovirga genus.</title>
        <authorList>
            <person name="Zewei F."/>
            <person name="Zheng Z."/>
            <person name="Yu L."/>
            <person name="Ruyue G."/>
            <person name="Yanhong M."/>
            <person name="Yuanyuan C."/>
            <person name="Jingyan G."/>
            <person name="Wenjun H."/>
        </authorList>
    </citation>
    <scope>NUCLEOTIDE SEQUENCE [LARGE SCALE GENOMIC DNA]</scope>
    <source>
        <strain evidence="7 8">YS10</strain>
    </source>
</reference>
<comment type="subcellular location">
    <subcellularLocation>
        <location evidence="1">Membrane</location>
        <topology evidence="1">Multi-pass membrane protein</topology>
    </subcellularLocation>
</comment>
<keyword evidence="5 6" id="KW-0472">Membrane</keyword>
<dbReference type="PANTHER" id="PTHR42723:SF1">
    <property type="entry name" value="CHLOROPHYLL SYNTHASE, CHLOROPLASTIC"/>
    <property type="match status" value="1"/>
</dbReference>
<dbReference type="Pfam" id="PF01040">
    <property type="entry name" value="UbiA"/>
    <property type="match status" value="1"/>
</dbReference>
<protein>
    <submittedName>
        <fullName evidence="7">Geranylgeranylglycerol-phosphate geranylgeranyltransferase</fullName>
    </submittedName>
</protein>
<dbReference type="RefSeq" id="WP_144074996.1">
    <property type="nucleotide sequence ID" value="NZ_CP076128.1"/>
</dbReference>
<keyword evidence="8" id="KW-1185">Reference proteome</keyword>
<dbReference type="Gene3D" id="1.20.120.1780">
    <property type="entry name" value="UbiA prenyltransferase"/>
    <property type="match status" value="1"/>
</dbReference>
<dbReference type="NCBIfam" id="NF009513">
    <property type="entry name" value="PRK12872.1-3"/>
    <property type="match status" value="1"/>
</dbReference>
<organism evidence="7 8">
    <name type="scientific">Flammeovirga kamogawensis</name>
    <dbReference type="NCBI Taxonomy" id="373891"/>
    <lineage>
        <taxon>Bacteria</taxon>
        <taxon>Pseudomonadati</taxon>
        <taxon>Bacteroidota</taxon>
        <taxon>Cytophagia</taxon>
        <taxon>Cytophagales</taxon>
        <taxon>Flammeovirgaceae</taxon>
        <taxon>Flammeovirga</taxon>
    </lineage>
</organism>
<evidence type="ECO:0000256" key="6">
    <source>
        <dbReference type="SAM" id="Phobius"/>
    </source>
</evidence>
<feature type="transmembrane region" description="Helical" evidence="6">
    <location>
        <begin position="58"/>
        <end position="81"/>
    </location>
</feature>
<feature type="transmembrane region" description="Helical" evidence="6">
    <location>
        <begin position="222"/>
        <end position="240"/>
    </location>
</feature>
<dbReference type="InterPro" id="IPR000537">
    <property type="entry name" value="UbiA_prenyltransferase"/>
</dbReference>
<dbReference type="CDD" id="cd13961">
    <property type="entry name" value="PT_UbiA_DGGGPS"/>
    <property type="match status" value="1"/>
</dbReference>
<evidence type="ECO:0000256" key="3">
    <source>
        <dbReference type="ARBA" id="ARBA00022692"/>
    </source>
</evidence>